<dbReference type="PANTHER" id="PTHR44757:SF2">
    <property type="entry name" value="BIOFILM ARCHITECTURE MAINTENANCE PROTEIN MBAA"/>
    <property type="match status" value="1"/>
</dbReference>
<dbReference type="PROSITE" id="PS50883">
    <property type="entry name" value="EAL"/>
    <property type="match status" value="1"/>
</dbReference>
<dbReference type="Pfam" id="PF00990">
    <property type="entry name" value="GGDEF"/>
    <property type="match status" value="1"/>
</dbReference>
<feature type="transmembrane region" description="Helical" evidence="1">
    <location>
        <begin position="293"/>
        <end position="315"/>
    </location>
</feature>
<keyword evidence="7" id="KW-1185">Reference proteome</keyword>
<dbReference type="Gene3D" id="3.20.20.450">
    <property type="entry name" value="EAL domain"/>
    <property type="match status" value="1"/>
</dbReference>
<dbReference type="InterPro" id="IPR000160">
    <property type="entry name" value="GGDEF_dom"/>
</dbReference>
<name>A0ABU0JQB3_HATLI</name>
<accession>A0ABU0JQB3</accession>
<dbReference type="NCBIfam" id="TIGR00254">
    <property type="entry name" value="GGDEF"/>
    <property type="match status" value="1"/>
</dbReference>
<keyword evidence="1" id="KW-1133">Transmembrane helix</keyword>
<reference evidence="6 7" key="1">
    <citation type="submission" date="2023-07" db="EMBL/GenBank/DDBJ databases">
        <title>Genomic Encyclopedia of Type Strains, Phase IV (KMG-IV): sequencing the most valuable type-strain genomes for metagenomic binning, comparative biology and taxonomic classification.</title>
        <authorList>
            <person name="Goeker M."/>
        </authorList>
    </citation>
    <scope>NUCLEOTIDE SEQUENCE [LARGE SCALE GENOMIC DNA]</scope>
    <source>
        <strain evidence="6 7">DSM 1400</strain>
    </source>
</reference>
<dbReference type="Proteomes" id="UP001224418">
    <property type="component" value="Unassembled WGS sequence"/>
</dbReference>
<dbReference type="PANTHER" id="PTHR44757">
    <property type="entry name" value="DIGUANYLATE CYCLASE DGCP"/>
    <property type="match status" value="1"/>
</dbReference>
<dbReference type="InterPro" id="IPR035965">
    <property type="entry name" value="PAS-like_dom_sf"/>
</dbReference>
<dbReference type="RefSeq" id="WP_307355377.1">
    <property type="nucleotide sequence ID" value="NZ_BAAACJ010000032.1"/>
</dbReference>
<gene>
    <name evidence="6" type="ORF">QOZ93_001023</name>
</gene>
<keyword evidence="1" id="KW-0472">Membrane</keyword>
<dbReference type="SMART" id="SM00052">
    <property type="entry name" value="EAL"/>
    <property type="match status" value="1"/>
</dbReference>
<dbReference type="SMART" id="SM00304">
    <property type="entry name" value="HAMP"/>
    <property type="match status" value="1"/>
</dbReference>
<dbReference type="EMBL" id="JAUSWN010000007">
    <property type="protein sequence ID" value="MDQ0479282.1"/>
    <property type="molecule type" value="Genomic_DNA"/>
</dbReference>
<feature type="domain" description="HAMP" evidence="4">
    <location>
        <begin position="319"/>
        <end position="369"/>
    </location>
</feature>
<dbReference type="InterPro" id="IPR043128">
    <property type="entry name" value="Rev_trsase/Diguanyl_cyclase"/>
</dbReference>
<evidence type="ECO:0000256" key="1">
    <source>
        <dbReference type="SAM" id="Phobius"/>
    </source>
</evidence>
<feature type="transmembrane region" description="Helical" evidence="1">
    <location>
        <begin position="12"/>
        <end position="30"/>
    </location>
</feature>
<evidence type="ECO:0000313" key="6">
    <source>
        <dbReference type="EMBL" id="MDQ0479282.1"/>
    </source>
</evidence>
<dbReference type="SUPFAM" id="SSF158472">
    <property type="entry name" value="HAMP domain-like"/>
    <property type="match status" value="1"/>
</dbReference>
<dbReference type="SUPFAM" id="SSF141868">
    <property type="entry name" value="EAL domain-like"/>
    <property type="match status" value="1"/>
</dbReference>
<evidence type="ECO:0000313" key="7">
    <source>
        <dbReference type="Proteomes" id="UP001224418"/>
    </source>
</evidence>
<dbReference type="InterPro" id="IPR052155">
    <property type="entry name" value="Biofilm_reg_signaling"/>
</dbReference>
<dbReference type="Gene3D" id="3.30.70.270">
    <property type="match status" value="1"/>
</dbReference>
<dbReference type="PROSITE" id="PS50887">
    <property type="entry name" value="GGDEF"/>
    <property type="match status" value="1"/>
</dbReference>
<dbReference type="InterPro" id="IPR029787">
    <property type="entry name" value="Nucleotide_cyclase"/>
</dbReference>
<dbReference type="InterPro" id="IPR035919">
    <property type="entry name" value="EAL_sf"/>
</dbReference>
<feature type="domain" description="EAL" evidence="3">
    <location>
        <begin position="702"/>
        <end position="956"/>
    </location>
</feature>
<organism evidence="6 7">
    <name type="scientific">Hathewaya limosa</name>
    <name type="common">Clostridium limosum</name>
    <dbReference type="NCBI Taxonomy" id="1536"/>
    <lineage>
        <taxon>Bacteria</taxon>
        <taxon>Bacillati</taxon>
        <taxon>Bacillota</taxon>
        <taxon>Clostridia</taxon>
        <taxon>Eubacteriales</taxon>
        <taxon>Clostridiaceae</taxon>
        <taxon>Hathewaya</taxon>
    </lineage>
</organism>
<dbReference type="PROSITE" id="PS50113">
    <property type="entry name" value="PAC"/>
    <property type="match status" value="1"/>
</dbReference>
<dbReference type="InterPro" id="IPR003660">
    <property type="entry name" value="HAMP_dom"/>
</dbReference>
<proteinExistence type="predicted"/>
<dbReference type="SUPFAM" id="SSF55073">
    <property type="entry name" value="Nucleotide cyclase"/>
    <property type="match status" value="1"/>
</dbReference>
<dbReference type="Gene3D" id="1.10.8.500">
    <property type="entry name" value="HAMP domain in histidine kinase"/>
    <property type="match status" value="1"/>
</dbReference>
<dbReference type="InterPro" id="IPR001633">
    <property type="entry name" value="EAL_dom"/>
</dbReference>
<feature type="domain" description="GGDEF" evidence="5">
    <location>
        <begin position="560"/>
        <end position="693"/>
    </location>
</feature>
<evidence type="ECO:0000259" key="5">
    <source>
        <dbReference type="PROSITE" id="PS50887"/>
    </source>
</evidence>
<dbReference type="Pfam" id="PF00563">
    <property type="entry name" value="EAL"/>
    <property type="match status" value="1"/>
</dbReference>
<comment type="caution">
    <text evidence="6">The sequence shown here is derived from an EMBL/GenBank/DDBJ whole genome shotgun (WGS) entry which is preliminary data.</text>
</comment>
<dbReference type="Gene3D" id="3.30.450.20">
    <property type="entry name" value="PAS domain"/>
    <property type="match status" value="2"/>
</dbReference>
<dbReference type="CDD" id="cd01949">
    <property type="entry name" value="GGDEF"/>
    <property type="match status" value="1"/>
</dbReference>
<dbReference type="SUPFAM" id="SSF55785">
    <property type="entry name" value="PYP-like sensor domain (PAS domain)"/>
    <property type="match status" value="1"/>
</dbReference>
<dbReference type="CDD" id="cd06225">
    <property type="entry name" value="HAMP"/>
    <property type="match status" value="1"/>
</dbReference>
<dbReference type="InterPro" id="IPR000700">
    <property type="entry name" value="PAS-assoc_C"/>
</dbReference>
<evidence type="ECO:0000259" key="3">
    <source>
        <dbReference type="PROSITE" id="PS50883"/>
    </source>
</evidence>
<dbReference type="Pfam" id="PF00672">
    <property type="entry name" value="HAMP"/>
    <property type="match status" value="1"/>
</dbReference>
<dbReference type="PROSITE" id="PS50885">
    <property type="entry name" value="HAMP"/>
    <property type="match status" value="1"/>
</dbReference>
<protein>
    <submittedName>
        <fullName evidence="6">Diguanylate cyclase (GGDEF)-like protein</fullName>
    </submittedName>
</protein>
<keyword evidence="1" id="KW-0812">Transmembrane</keyword>
<feature type="domain" description="PAC" evidence="2">
    <location>
        <begin position="476"/>
        <end position="528"/>
    </location>
</feature>
<evidence type="ECO:0000259" key="4">
    <source>
        <dbReference type="PROSITE" id="PS50885"/>
    </source>
</evidence>
<dbReference type="CDD" id="cd01948">
    <property type="entry name" value="EAL"/>
    <property type="match status" value="1"/>
</dbReference>
<sequence length="960" mass="110358">MDIKTKLPLSMVILLVTPLILLGIISYTYASSNLIKISKDNMTHIIKMGSGELQNVIKKQHIETKLMSEKKEVVDFFFKCNNKMFNEEFYNKQTKAIKSILYGSKIVSYDLLNSLIINKDGKVVFNTLQREYAFNFNSVFKENANMLYDTNIITNLKILSKLEGKDSYIITNPIINEDGKFLGVFANVYNYKYLENSLKQVKLGKSGCIICSNLDKNLLLESNNKGAKIIKNPSIEKLINKLGKGKTSSFNGFIKIKEGQEEILIRYNYIPRYKEILMVCQSMKDIKEPAMNIAKMIIIVTIIFLIIGITLTIYLSNCLTKPITNLMHVMERASNGDLNVKHNYNRKNELGRLSQSFNKMIRILKNNYDELSEVYGKLSIAQNELKDKYLQLQNNEKELKRIKDIYTIAVNGSNEAIWEYNNTTNKFYYSEKWNTIVGIDINGGLKFEEILALLCNEEDKEDFQRSYLNYINNDEEFFKYEFKLRDSTDQWILLKGSVNKDKFGNIDRVVGSVSDISERKIAEEQIRFFAYNDPLTELPNKTSFNSDMSKILKNCNSCKGEGGVIFIDIDDFNKINDDLGHNFGDDLLKCVASRLRHKLSNELGLYRFAGDEFIVTIPHIESEEYFRKFCYDLLSYMNGEVCIHGKQIYLSASMGVSRFPRDGNNIDLILKNTHTAMYRAKHLGKNQIEFYSKVMSTELKRHNEIESILRKCIDKDKFIVKYQPQINCNNGEIYGFEALLRLDNNDCGFISPGEFIPIAEESGLIIPIGNLVMKKVCKQNKIWKDKGYNYKKIAVNISAKQLKDERFLDSVKQILKETDLEPKYLEFEITETSVLDSMDSKVGILRKLKNMGISISLDDFGTGYSSLNYLRILPVDNIKIDKSFVDDICDDKVKSSIIDGLIVVAKNMNLSIIAEGVEEPKQYSMLKNKKCDFVQGYLFSKPIMPNEAEELLKKGTKLKL</sequence>
<evidence type="ECO:0000259" key="2">
    <source>
        <dbReference type="PROSITE" id="PS50113"/>
    </source>
</evidence>
<dbReference type="SMART" id="SM00267">
    <property type="entry name" value="GGDEF"/>
    <property type="match status" value="1"/>
</dbReference>